<evidence type="ECO:0000313" key="1">
    <source>
        <dbReference type="EMBL" id="UNZ05101.1"/>
    </source>
</evidence>
<gene>
    <name evidence="1" type="ORF">SRIMR7_23375</name>
</gene>
<evidence type="ECO:0000313" key="2">
    <source>
        <dbReference type="Proteomes" id="UP000829494"/>
    </source>
</evidence>
<evidence type="ECO:0008006" key="3">
    <source>
        <dbReference type="Google" id="ProtNLM"/>
    </source>
</evidence>
<dbReference type="EMBL" id="CP094298">
    <property type="protein sequence ID" value="UNZ05101.1"/>
    <property type="molecule type" value="Genomic_DNA"/>
</dbReference>
<protein>
    <recommendedName>
        <fullName evidence="3">Single-stranded DNA-binding protein</fullName>
    </recommendedName>
</protein>
<dbReference type="Proteomes" id="UP000829494">
    <property type="component" value="Chromosome"/>
</dbReference>
<dbReference type="GeneID" id="66855788"/>
<accession>A0ABY3Z5N3</accession>
<dbReference type="RefSeq" id="WP_003979859.1">
    <property type="nucleotide sequence ID" value="NZ_CP043497.1"/>
</dbReference>
<organism evidence="1 2">
    <name type="scientific">Streptomyces rimosus subsp. rimosus</name>
    <dbReference type="NCBI Taxonomy" id="132474"/>
    <lineage>
        <taxon>Bacteria</taxon>
        <taxon>Bacillati</taxon>
        <taxon>Actinomycetota</taxon>
        <taxon>Actinomycetes</taxon>
        <taxon>Kitasatosporales</taxon>
        <taxon>Streptomycetaceae</taxon>
        <taxon>Streptomyces</taxon>
    </lineage>
</organism>
<sequence length="126" mass="14232">MPDTRPRTLTGTVSSVQRPCLVRGDDTVPELRFRLSVKRWTPEGRYGGTDVHHVVLRDEHTNLAVSYVHALAVGTRLHLHGTWRQRLDGDAWIDEFTVTRLWTPLPIPPGTRLGYLPAQRTEGDAS</sequence>
<name>A0ABY3Z5N3_STRRM</name>
<keyword evidence="2" id="KW-1185">Reference proteome</keyword>
<reference evidence="1 2" key="1">
    <citation type="submission" date="2022-03" db="EMBL/GenBank/DDBJ databases">
        <title>Complete genome of Streptomyces rimosus ssp. rimosus R7 (=ATCC 10970).</title>
        <authorList>
            <person name="Beganovic S."/>
            <person name="Ruckert C."/>
            <person name="Busche T."/>
            <person name="Kalinowski J."/>
            <person name="Wittmann C."/>
        </authorList>
    </citation>
    <scope>NUCLEOTIDE SEQUENCE [LARGE SCALE GENOMIC DNA]</scope>
    <source>
        <strain evidence="1 2">R7</strain>
    </source>
</reference>
<proteinExistence type="predicted"/>